<comment type="caution">
    <text evidence="2">The sequence shown here is derived from an EMBL/GenBank/DDBJ whole genome shotgun (WGS) entry which is preliminary data.</text>
</comment>
<protein>
    <submittedName>
        <fullName evidence="2">Uncharacterized protein</fullName>
    </submittedName>
</protein>
<reference evidence="2 3" key="1">
    <citation type="submission" date="2019-05" db="EMBL/GenBank/DDBJ databases">
        <title>Another draft genome of Portunus trituberculatus and its Hox gene families provides insights of decapod evolution.</title>
        <authorList>
            <person name="Jeong J.-H."/>
            <person name="Song I."/>
            <person name="Kim S."/>
            <person name="Choi T."/>
            <person name="Kim D."/>
            <person name="Ryu S."/>
            <person name="Kim W."/>
        </authorList>
    </citation>
    <scope>NUCLEOTIDE SEQUENCE [LARGE SCALE GENOMIC DNA]</scope>
    <source>
        <tissue evidence="2">Muscle</tissue>
    </source>
</reference>
<evidence type="ECO:0000313" key="2">
    <source>
        <dbReference type="EMBL" id="MPC79546.1"/>
    </source>
</evidence>
<dbReference type="AlphaFoldDB" id="A0A5B7ICB3"/>
<dbReference type="Proteomes" id="UP000324222">
    <property type="component" value="Unassembled WGS sequence"/>
</dbReference>
<feature type="compositionally biased region" description="Low complexity" evidence="1">
    <location>
        <begin position="42"/>
        <end position="55"/>
    </location>
</feature>
<name>A0A5B7ICB3_PORTR</name>
<proteinExistence type="predicted"/>
<evidence type="ECO:0000313" key="3">
    <source>
        <dbReference type="Proteomes" id="UP000324222"/>
    </source>
</evidence>
<accession>A0A5B7ICB3</accession>
<gene>
    <name evidence="2" type="ORF">E2C01_074076</name>
</gene>
<keyword evidence="3" id="KW-1185">Reference proteome</keyword>
<organism evidence="2 3">
    <name type="scientific">Portunus trituberculatus</name>
    <name type="common">Swimming crab</name>
    <name type="synonym">Neptunus trituberculatus</name>
    <dbReference type="NCBI Taxonomy" id="210409"/>
    <lineage>
        <taxon>Eukaryota</taxon>
        <taxon>Metazoa</taxon>
        <taxon>Ecdysozoa</taxon>
        <taxon>Arthropoda</taxon>
        <taxon>Crustacea</taxon>
        <taxon>Multicrustacea</taxon>
        <taxon>Malacostraca</taxon>
        <taxon>Eumalacostraca</taxon>
        <taxon>Eucarida</taxon>
        <taxon>Decapoda</taxon>
        <taxon>Pleocyemata</taxon>
        <taxon>Brachyura</taxon>
        <taxon>Eubrachyura</taxon>
        <taxon>Portunoidea</taxon>
        <taxon>Portunidae</taxon>
        <taxon>Portuninae</taxon>
        <taxon>Portunus</taxon>
    </lineage>
</organism>
<dbReference type="EMBL" id="VSRR010051416">
    <property type="protein sequence ID" value="MPC79546.1"/>
    <property type="molecule type" value="Genomic_DNA"/>
</dbReference>
<feature type="region of interest" description="Disordered" evidence="1">
    <location>
        <begin position="24"/>
        <end position="66"/>
    </location>
</feature>
<evidence type="ECO:0000256" key="1">
    <source>
        <dbReference type="SAM" id="MobiDB-lite"/>
    </source>
</evidence>
<feature type="compositionally biased region" description="Basic and acidic residues" evidence="1">
    <location>
        <begin position="56"/>
        <end position="66"/>
    </location>
</feature>
<sequence length="123" mass="13946">MRGYDVPSSPQDLFGISLDIAGPLNMSMEGPPPTPGVNIHLQTPTKQLEEQQQQHQNEDTVMKDVDAPRHDIEESEYDKEGHIARQRRDLVNLHRMTEEELVVSLHLFPTPPPIPPFPLLVPQ</sequence>